<dbReference type="Proteomes" id="UP000838749">
    <property type="component" value="Unassembled WGS sequence"/>
</dbReference>
<organism evidence="2 3">
    <name type="scientific">Paenibacillus pseudetheri</name>
    <dbReference type="NCBI Taxonomy" id="2897682"/>
    <lineage>
        <taxon>Bacteria</taxon>
        <taxon>Bacillati</taxon>
        <taxon>Bacillota</taxon>
        <taxon>Bacilli</taxon>
        <taxon>Bacillales</taxon>
        <taxon>Paenibacillaceae</taxon>
        <taxon>Paenibacillus</taxon>
    </lineage>
</organism>
<name>A0ABN8FUS1_9BACL</name>
<comment type="caution">
    <text evidence="2">The sequence shown here is derived from an EMBL/GenBank/DDBJ whole genome shotgun (WGS) entry which is preliminary data.</text>
</comment>
<evidence type="ECO:0000256" key="1">
    <source>
        <dbReference type="SAM" id="MobiDB-lite"/>
    </source>
</evidence>
<keyword evidence="3" id="KW-1185">Reference proteome</keyword>
<feature type="compositionally biased region" description="Acidic residues" evidence="1">
    <location>
        <begin position="553"/>
        <end position="562"/>
    </location>
</feature>
<dbReference type="EMBL" id="CAKMAB010000040">
    <property type="protein sequence ID" value="CAH1058861.1"/>
    <property type="molecule type" value="Genomic_DNA"/>
</dbReference>
<dbReference type="Pfam" id="PF05136">
    <property type="entry name" value="Phage_portal_2"/>
    <property type="match status" value="1"/>
</dbReference>
<feature type="region of interest" description="Disordered" evidence="1">
    <location>
        <begin position="523"/>
        <end position="562"/>
    </location>
</feature>
<sequence length="562" mass="61813">MNIIDRTLSFIAPGIAVKREKARTEIVRQQAVRNVTSQLIGSSGSNGRGYGKHGASSSKSSMLFWQTPAGDADVDIHQNVPKLRERARDLHMGTDIVAAAHKGLRTNIVGTGLRLNPSFDAKFLGLNEVKAEELRSAIQREWSLWADTTKCDAAGLSDFYQLQALAFISTMMSGDVFALMPSKKRPWSIYDLKVNLIEADRCATPPEKTVIDRDLIQSGVEVDADGMVTAYHFSNRHPGADGYNLTGANEWVRVEKYGKRTGRVNVLHLFEAERPGQRRGIPVIAPIIESLKQLSQYTSAELAAAVITSMYTVFITTPADEEGGSPFDGVGMDDDDLDGTDNVPGSNGDEIKLGQGAIMRTDPGEDVKFADPTRPNPNYEAFVRAMLKQMAAALELPYEILTKQFTSSYSASRGALLEAWKMYRMRRSWLSKTFCQPIYEEWFVEAVLKGRIAAPGIFDDPAIFAAYTKAEWHGPSQGLLDPTKEVDAAVKRMENNLSTATRETAEINGGSWEDNVRQRAYEKTRLKELGLTESPSGSATPVMPSEPSKEGDADNDDEEGGE</sequence>
<dbReference type="NCBIfam" id="TIGR01539">
    <property type="entry name" value="portal_lambda"/>
    <property type="match status" value="1"/>
</dbReference>
<evidence type="ECO:0000313" key="3">
    <source>
        <dbReference type="Proteomes" id="UP000838749"/>
    </source>
</evidence>
<evidence type="ECO:0000313" key="2">
    <source>
        <dbReference type="EMBL" id="CAH1058861.1"/>
    </source>
</evidence>
<evidence type="ECO:0008006" key="4">
    <source>
        <dbReference type="Google" id="ProtNLM"/>
    </source>
</evidence>
<proteinExistence type="predicted"/>
<reference evidence="2" key="1">
    <citation type="submission" date="2021-12" db="EMBL/GenBank/DDBJ databases">
        <authorList>
            <person name="Criscuolo A."/>
        </authorList>
    </citation>
    <scope>NUCLEOTIDE SEQUENCE</scope>
    <source>
        <strain evidence="2">CIP111894</strain>
    </source>
</reference>
<accession>A0ABN8FUS1</accession>
<protein>
    <recommendedName>
        <fullName evidence="4">Phage portal protein</fullName>
    </recommendedName>
</protein>
<dbReference type="InterPro" id="IPR006429">
    <property type="entry name" value="Phage_lambda_portal"/>
</dbReference>
<dbReference type="RefSeq" id="WP_234540729.1">
    <property type="nucleotide sequence ID" value="NZ_CAKMAB010000040.1"/>
</dbReference>
<gene>
    <name evidence="2" type="ORF">PAECIP111894_05047</name>
</gene>